<keyword evidence="2" id="KW-1185">Reference proteome</keyword>
<protein>
    <submittedName>
        <fullName evidence="1">Uncharacterized protein</fullName>
    </submittedName>
</protein>
<sequence>MQAGSATTLPTSRQRIWCWVATSCSYAVSASQAALGATAVVTVSNGSTGTAEVRLKLMCGPHQTHLCAVAQIDEAKIETVKNIAWDTPVRNETADYSCQDFVLNVLNSLEDEGMIDAEDGDYQKNKNIIKAKRESWQ</sequence>
<gene>
    <name evidence="1" type="ORF">GX51_04465</name>
</gene>
<dbReference type="AlphaFoldDB" id="A0A2B7X1S2"/>
<comment type="caution">
    <text evidence="1">The sequence shown here is derived from an EMBL/GenBank/DDBJ whole genome shotgun (WGS) entry which is preliminary data.</text>
</comment>
<evidence type="ECO:0000313" key="1">
    <source>
        <dbReference type="EMBL" id="PGH02731.1"/>
    </source>
</evidence>
<name>A0A2B7X1S2_9EURO</name>
<reference evidence="1 2" key="1">
    <citation type="submission" date="2017-10" db="EMBL/GenBank/DDBJ databases">
        <title>Comparative genomics in systemic dimorphic fungi from Ajellomycetaceae.</title>
        <authorList>
            <person name="Munoz J.F."/>
            <person name="Mcewen J.G."/>
            <person name="Clay O.K."/>
            <person name="Cuomo C.A."/>
        </authorList>
    </citation>
    <scope>NUCLEOTIDE SEQUENCE [LARGE SCALE GENOMIC DNA]</scope>
    <source>
        <strain evidence="1 2">UAMH130</strain>
    </source>
</reference>
<evidence type="ECO:0000313" key="2">
    <source>
        <dbReference type="Proteomes" id="UP000224080"/>
    </source>
</evidence>
<dbReference type="OrthoDB" id="37659at2759"/>
<proteinExistence type="predicted"/>
<dbReference type="EMBL" id="PDNC01000056">
    <property type="protein sequence ID" value="PGH02731.1"/>
    <property type="molecule type" value="Genomic_DNA"/>
</dbReference>
<accession>A0A2B7X1S2</accession>
<organism evidence="1 2">
    <name type="scientific">Blastomyces parvus</name>
    <dbReference type="NCBI Taxonomy" id="2060905"/>
    <lineage>
        <taxon>Eukaryota</taxon>
        <taxon>Fungi</taxon>
        <taxon>Dikarya</taxon>
        <taxon>Ascomycota</taxon>
        <taxon>Pezizomycotina</taxon>
        <taxon>Eurotiomycetes</taxon>
        <taxon>Eurotiomycetidae</taxon>
        <taxon>Onygenales</taxon>
        <taxon>Ajellomycetaceae</taxon>
        <taxon>Blastomyces</taxon>
    </lineage>
</organism>
<dbReference type="Proteomes" id="UP000224080">
    <property type="component" value="Unassembled WGS sequence"/>
</dbReference>